<dbReference type="PANTHER" id="PTHR36932">
    <property type="entry name" value="CAPSULAR POLYSACCHARIDE BIOSYNTHESIS PROTEIN"/>
    <property type="match status" value="1"/>
</dbReference>
<dbReference type="eggNOG" id="COG1541">
    <property type="taxonomic scope" value="Bacteria"/>
</dbReference>
<accession>K4KML2</accession>
<protein>
    <submittedName>
        <fullName evidence="1">Adenylate-forming enzyme</fullName>
    </submittedName>
</protein>
<dbReference type="KEGG" id="saga:M5M_16420"/>
<organism evidence="1 2">
    <name type="scientific">Simiduia agarivorans (strain DSM 21679 / JCM 13881 / BCRC 17597 / SA1)</name>
    <dbReference type="NCBI Taxonomy" id="1117647"/>
    <lineage>
        <taxon>Bacteria</taxon>
        <taxon>Pseudomonadati</taxon>
        <taxon>Pseudomonadota</taxon>
        <taxon>Gammaproteobacteria</taxon>
        <taxon>Cellvibrionales</taxon>
        <taxon>Cellvibrionaceae</taxon>
        <taxon>Simiduia</taxon>
    </lineage>
</organism>
<dbReference type="RefSeq" id="WP_015048567.1">
    <property type="nucleotide sequence ID" value="NC_018868.3"/>
</dbReference>
<dbReference type="STRING" id="1117647.M5M_16420"/>
<dbReference type="PANTHER" id="PTHR36932:SF1">
    <property type="entry name" value="CAPSULAR POLYSACCHARIDE BIOSYNTHESIS PROTEIN"/>
    <property type="match status" value="1"/>
</dbReference>
<dbReference type="Proteomes" id="UP000000466">
    <property type="component" value="Chromosome"/>
</dbReference>
<dbReference type="HOGENOM" id="CLU_051010_0_0_6"/>
<dbReference type="InterPro" id="IPR053158">
    <property type="entry name" value="CapK_Type1_Caps_Biosynth"/>
</dbReference>
<dbReference type="EMBL" id="CP003746">
    <property type="protein sequence ID" value="AFV00415.1"/>
    <property type="molecule type" value="Genomic_DNA"/>
</dbReference>
<gene>
    <name evidence="1" type="ordered locus">M5M_16420</name>
</gene>
<dbReference type="Gene3D" id="3.40.50.12780">
    <property type="entry name" value="N-terminal domain of ligase-like"/>
    <property type="match status" value="1"/>
</dbReference>
<dbReference type="InterPro" id="IPR012685">
    <property type="entry name" value="CHP02304_F390_synth-rel"/>
</dbReference>
<proteinExistence type="predicted"/>
<dbReference type="InterPro" id="IPR042099">
    <property type="entry name" value="ANL_N_sf"/>
</dbReference>
<sequence length="452" mass="51422">MTIGNKLRLLWHFVYTRWWLRHLNPQALARRQQRQLTRFIRKIGRYGAFRDTPEPERNVSIATMLASLPTSDKNTLLAQFDQYNIAAINIQHALSVAQQAEATRDFTPGIGELSVGLSSGTSGRPGVFLVSEHEQARWAGILLAKLLPAQLLLQILFFWRAPLRIAFFLRADSNLYQTLNTRRIDFRFFDLTKPLWDQCANLDEFSPQVVVAPASVLHQLCEWQQQGKLSIAPTDIVSVAEVLDENVRALISKVFPAASLRQIYQATEGFLGYSCEAGGLHLNETHLIIERQWIDEEKTRFHPVITDFSRESQAIVRYRLDDILLARATPCSCGRAESTIAGIEGRADEVLYATCREHGTIKPLFPDTVRQHLLAFNPPLQDYRIIQELDRWLIQLTESDQQHFPALAAHLQILFRTHALEAPSLTLQIWTAGKPGDKVRRLLFRGHHANGA</sequence>
<evidence type="ECO:0000313" key="2">
    <source>
        <dbReference type="Proteomes" id="UP000000466"/>
    </source>
</evidence>
<reference evidence="1 2" key="1">
    <citation type="journal article" date="2013" name="Genome Announc.">
        <title>Complete genome sequence of Simiduia agarivorans SA1(T), a marine bacterium able to degrade a variety of polysaccharides.</title>
        <authorList>
            <person name="Lin S.Y."/>
            <person name="Shieh W.Y."/>
            <person name="Chen J.S."/>
            <person name="Tang S.L."/>
        </authorList>
    </citation>
    <scope>NUCLEOTIDE SEQUENCE [LARGE SCALE GENOMIC DNA]</scope>
    <source>
        <strain evidence="2">DSM 21679 / JCM 13881 / BCRC 17597 / SA1</strain>
    </source>
</reference>
<dbReference type="OrthoDB" id="580775at2"/>
<dbReference type="AlphaFoldDB" id="K4KML2"/>
<keyword evidence="2" id="KW-1185">Reference proteome</keyword>
<evidence type="ECO:0000313" key="1">
    <source>
        <dbReference type="EMBL" id="AFV00415.1"/>
    </source>
</evidence>
<dbReference type="NCBIfam" id="TIGR02304">
    <property type="entry name" value="aden_form_hyp"/>
    <property type="match status" value="1"/>
</dbReference>
<name>K4KML2_SIMAS</name>